<dbReference type="RefSeq" id="WP_102375367.1">
    <property type="nucleotide sequence ID" value="NZ_JBBNOP010000001.1"/>
</dbReference>
<name>A0ABV1J9H7_9ACTN</name>
<keyword evidence="2" id="KW-1133">Transmembrane helix</keyword>
<feature type="transmembrane region" description="Helical" evidence="2">
    <location>
        <begin position="62"/>
        <end position="83"/>
    </location>
</feature>
<keyword evidence="2" id="KW-0812">Transmembrane</keyword>
<accession>A0ABV1J9H7</accession>
<feature type="transmembrane region" description="Helical" evidence="2">
    <location>
        <begin position="509"/>
        <end position="528"/>
    </location>
</feature>
<gene>
    <name evidence="3" type="ORF">AAA083_01865</name>
</gene>
<organism evidence="3 4">
    <name type="scientific">Raoultibacter massiliensis</name>
    <dbReference type="NCBI Taxonomy" id="1852371"/>
    <lineage>
        <taxon>Bacteria</taxon>
        <taxon>Bacillati</taxon>
        <taxon>Actinomycetota</taxon>
        <taxon>Coriobacteriia</taxon>
        <taxon>Eggerthellales</taxon>
        <taxon>Eggerthellaceae</taxon>
        <taxon>Raoultibacter</taxon>
    </lineage>
</organism>
<feature type="transmembrane region" description="Helical" evidence="2">
    <location>
        <begin position="271"/>
        <end position="292"/>
    </location>
</feature>
<sequence>MWFTLLFAVAVCIAVLYVPGYLVGRSLSFERTVSLAVAPAFSLLALVILGVAFRMAGISCHALVLAGSAGAIGLIAFGLAYGIRRKSTPATAALPLNEPEKSRGRHAAPINATPETDSAPSSRFTWQAFALYAGVALVVTAFVFLTAIDGFDSFARKDDTTVHLSIVRAFLDTGTYSTLNSGSFVDQGTAGAYYPSAWHIVVAIAASCVGGEVAVATNAATLAFTVAVLPLGMCLLLRTVFPNRREVVLAGSLFAVSFAILPWGFLTKGQLLPNMAAFALIPAAIALFISAIEANRRGERAQCAVGAVLALASIALCQPNGAFTCVIGMASYALCRIFRSPDDERATVTPKKIACAAGLAAGACALWAILYFAPPLRSVVTYGPWDTLLPFPEAVLSVLSFMYVKWGGIQPFLSVMVLFGLIASLRNRRWLWLAVAYAVTLVIYMGNVCTDGVLRQVISGFWYSDYYRTGAMNALFAIPLAALGFAWLMRLLGSALSRLPKLKGRESACAALVLTIAFAVCQAVPFQISLGKRTIENGLPAMRHQVVDLYSWDDIYTAEERAFVQRATGLVEKGAMVVNVPNDGTAWCYGTDGLSVLFRRTGDNGSNPFPSATNEIIRTRLANISTDVEVQEAVRQVDARYLILLDDLAGDNPTVTDQRYEAAKWAGVESVTPETPGFTLLLSEGDMRLYEINGFE</sequence>
<keyword evidence="4" id="KW-1185">Reference proteome</keyword>
<feature type="transmembrane region" description="Helical" evidence="2">
    <location>
        <begin position="247"/>
        <end position="266"/>
    </location>
</feature>
<feature type="transmembrane region" description="Helical" evidence="2">
    <location>
        <begin position="6"/>
        <end position="23"/>
    </location>
</feature>
<feature type="transmembrane region" description="Helical" evidence="2">
    <location>
        <begin position="222"/>
        <end position="241"/>
    </location>
</feature>
<dbReference type="Pfam" id="PF20176">
    <property type="entry name" value="DUF6541"/>
    <property type="match status" value="1"/>
</dbReference>
<evidence type="ECO:0000313" key="3">
    <source>
        <dbReference type="EMBL" id="MEQ3361717.1"/>
    </source>
</evidence>
<evidence type="ECO:0000256" key="1">
    <source>
        <dbReference type="SAM" id="MobiDB-lite"/>
    </source>
</evidence>
<dbReference type="Proteomes" id="UP001487305">
    <property type="component" value="Unassembled WGS sequence"/>
</dbReference>
<comment type="caution">
    <text evidence="3">The sequence shown here is derived from an EMBL/GenBank/DDBJ whole genome shotgun (WGS) entry which is preliminary data.</text>
</comment>
<feature type="transmembrane region" description="Helical" evidence="2">
    <location>
        <begin position="394"/>
        <end position="423"/>
    </location>
</feature>
<proteinExistence type="predicted"/>
<feature type="region of interest" description="Disordered" evidence="1">
    <location>
        <begin position="94"/>
        <end position="120"/>
    </location>
</feature>
<reference evidence="3 4" key="1">
    <citation type="submission" date="2024-04" db="EMBL/GenBank/DDBJ databases">
        <title>Human intestinal bacterial collection.</title>
        <authorList>
            <person name="Pauvert C."/>
            <person name="Hitch T.C.A."/>
            <person name="Clavel T."/>
        </authorList>
    </citation>
    <scope>NUCLEOTIDE SEQUENCE [LARGE SCALE GENOMIC DNA]</scope>
    <source>
        <strain evidence="3 4">CLA-KB-H42</strain>
    </source>
</reference>
<feature type="transmembrane region" description="Helical" evidence="2">
    <location>
        <begin position="353"/>
        <end position="374"/>
    </location>
</feature>
<keyword evidence="2" id="KW-0472">Membrane</keyword>
<dbReference type="EMBL" id="JBBNOP010000001">
    <property type="protein sequence ID" value="MEQ3361717.1"/>
    <property type="molecule type" value="Genomic_DNA"/>
</dbReference>
<dbReference type="InterPro" id="IPR046671">
    <property type="entry name" value="DUF6541"/>
</dbReference>
<feature type="transmembrane region" description="Helical" evidence="2">
    <location>
        <begin position="466"/>
        <end position="488"/>
    </location>
</feature>
<feature type="transmembrane region" description="Helical" evidence="2">
    <location>
        <begin position="35"/>
        <end position="56"/>
    </location>
</feature>
<protein>
    <submittedName>
        <fullName evidence="3">DUF6541 family protein</fullName>
    </submittedName>
</protein>
<feature type="transmembrane region" description="Helical" evidence="2">
    <location>
        <begin position="430"/>
        <end position="446"/>
    </location>
</feature>
<feature type="transmembrane region" description="Helical" evidence="2">
    <location>
        <begin position="129"/>
        <end position="148"/>
    </location>
</feature>
<evidence type="ECO:0000256" key="2">
    <source>
        <dbReference type="SAM" id="Phobius"/>
    </source>
</evidence>
<evidence type="ECO:0000313" key="4">
    <source>
        <dbReference type="Proteomes" id="UP001487305"/>
    </source>
</evidence>